<evidence type="ECO:0000256" key="8">
    <source>
        <dbReference type="ARBA" id="ARBA00022679"/>
    </source>
</evidence>
<evidence type="ECO:0000256" key="10">
    <source>
        <dbReference type="ARBA" id="ARBA00025699"/>
    </source>
</evidence>
<dbReference type="SUPFAM" id="SSF75217">
    <property type="entry name" value="alpha/beta knot"/>
    <property type="match status" value="1"/>
</dbReference>
<accession>A0A809RZQ7</accession>
<comment type="catalytic activity">
    <reaction evidence="11 12">
        <text>uridine(1498) in 16S rRNA + S-adenosyl-L-methionine = N(3)-methyluridine(1498) in 16S rRNA + S-adenosyl-L-homocysteine + H(+)</text>
        <dbReference type="Rhea" id="RHEA:42920"/>
        <dbReference type="Rhea" id="RHEA-COMP:10283"/>
        <dbReference type="Rhea" id="RHEA-COMP:10284"/>
        <dbReference type="ChEBI" id="CHEBI:15378"/>
        <dbReference type="ChEBI" id="CHEBI:57856"/>
        <dbReference type="ChEBI" id="CHEBI:59789"/>
        <dbReference type="ChEBI" id="CHEBI:65315"/>
        <dbReference type="ChEBI" id="CHEBI:74502"/>
        <dbReference type="EC" id="2.1.1.193"/>
    </reaction>
</comment>
<evidence type="ECO:0000256" key="6">
    <source>
        <dbReference type="ARBA" id="ARBA00022552"/>
    </source>
</evidence>
<dbReference type="SUPFAM" id="SSF88697">
    <property type="entry name" value="PUA domain-like"/>
    <property type="match status" value="1"/>
</dbReference>
<evidence type="ECO:0000256" key="12">
    <source>
        <dbReference type="PIRNR" id="PIRNR015601"/>
    </source>
</evidence>
<dbReference type="Gene3D" id="3.40.1280.10">
    <property type="match status" value="1"/>
</dbReference>
<evidence type="ECO:0000256" key="1">
    <source>
        <dbReference type="ARBA" id="ARBA00004496"/>
    </source>
</evidence>
<evidence type="ECO:0000313" key="16">
    <source>
        <dbReference type="Proteomes" id="UP000662914"/>
    </source>
</evidence>
<evidence type="ECO:0000256" key="7">
    <source>
        <dbReference type="ARBA" id="ARBA00022603"/>
    </source>
</evidence>
<keyword evidence="7 12" id="KW-0489">Methyltransferase</keyword>
<evidence type="ECO:0000259" key="14">
    <source>
        <dbReference type="Pfam" id="PF20260"/>
    </source>
</evidence>
<dbReference type="PANTHER" id="PTHR30027:SF3">
    <property type="entry name" value="16S RRNA (URACIL(1498)-N(3))-METHYLTRANSFERASE"/>
    <property type="match status" value="1"/>
</dbReference>
<dbReference type="NCBIfam" id="NF008692">
    <property type="entry name" value="PRK11713.1-5"/>
    <property type="match status" value="1"/>
</dbReference>
<dbReference type="GO" id="GO:0070042">
    <property type="term" value="F:rRNA (uridine-N3-)-methyltransferase activity"/>
    <property type="evidence" value="ECO:0007669"/>
    <property type="project" value="TreeGrafter"/>
</dbReference>
<dbReference type="AlphaFoldDB" id="A0A809RZQ7"/>
<dbReference type="InterPro" id="IPR046887">
    <property type="entry name" value="RsmE_PUA-like"/>
</dbReference>
<dbReference type="InterPro" id="IPR015947">
    <property type="entry name" value="PUA-like_sf"/>
</dbReference>
<name>A0A809RZQ7_9PROT</name>
<organism evidence="15 16">
    <name type="scientific">Candidatus Desulfobacillus denitrificans</name>
    <dbReference type="NCBI Taxonomy" id="2608985"/>
    <lineage>
        <taxon>Bacteria</taxon>
        <taxon>Pseudomonadati</taxon>
        <taxon>Pseudomonadota</taxon>
        <taxon>Betaproteobacteria</taxon>
        <taxon>Candidatus Desulfobacillus</taxon>
    </lineage>
</organism>
<evidence type="ECO:0000256" key="11">
    <source>
        <dbReference type="ARBA" id="ARBA00047944"/>
    </source>
</evidence>
<dbReference type="EMBL" id="AP021857">
    <property type="protein sequence ID" value="BBO21787.1"/>
    <property type="molecule type" value="Genomic_DNA"/>
</dbReference>
<evidence type="ECO:0000256" key="4">
    <source>
        <dbReference type="ARBA" id="ARBA00013673"/>
    </source>
</evidence>
<evidence type="ECO:0000259" key="13">
    <source>
        <dbReference type="Pfam" id="PF04452"/>
    </source>
</evidence>
<dbReference type="InterPro" id="IPR046886">
    <property type="entry name" value="RsmE_MTase_dom"/>
</dbReference>
<keyword evidence="8 12" id="KW-0808">Transferase</keyword>
<comment type="similarity">
    <text evidence="2 12">Belongs to the RNA methyltransferase RsmE family.</text>
</comment>
<comment type="function">
    <text evidence="10 12">Specifically methylates the N3 position of the uracil ring of uridine 1498 (m3U1498) in 16S rRNA. Acts on the fully assembled 30S ribosomal subunit.</text>
</comment>
<dbReference type="Pfam" id="PF04452">
    <property type="entry name" value="Methyltrans_RNA"/>
    <property type="match status" value="1"/>
</dbReference>
<dbReference type="InterPro" id="IPR029028">
    <property type="entry name" value="Alpha/beta_knot_MTases"/>
</dbReference>
<protein>
    <recommendedName>
        <fullName evidence="4 12">Ribosomal RNA small subunit methyltransferase E</fullName>
        <ecNumber evidence="3 12">2.1.1.193</ecNumber>
    </recommendedName>
</protein>
<dbReference type="CDD" id="cd18084">
    <property type="entry name" value="RsmE-like"/>
    <property type="match status" value="1"/>
</dbReference>
<gene>
    <name evidence="15" type="ORF">DSYM_24860</name>
</gene>
<evidence type="ECO:0000313" key="15">
    <source>
        <dbReference type="EMBL" id="BBO21787.1"/>
    </source>
</evidence>
<dbReference type="Proteomes" id="UP000662914">
    <property type="component" value="Chromosome"/>
</dbReference>
<keyword evidence="9 12" id="KW-0949">S-adenosyl-L-methionine</keyword>
<reference evidence="15" key="1">
    <citation type="journal article" name="DNA Res.">
        <title>The physiological potential of anammox bacteria as revealed by their core genome structure.</title>
        <authorList>
            <person name="Okubo T."/>
            <person name="Toyoda A."/>
            <person name="Fukuhara K."/>
            <person name="Uchiyama I."/>
            <person name="Harigaya Y."/>
            <person name="Kuroiwa M."/>
            <person name="Suzuki T."/>
            <person name="Murakami Y."/>
            <person name="Suwa Y."/>
            <person name="Takami H."/>
        </authorList>
    </citation>
    <scope>NUCLEOTIDE SEQUENCE</scope>
    <source>
        <strain evidence="15">317325-3</strain>
    </source>
</reference>
<dbReference type="EC" id="2.1.1.193" evidence="3 12"/>
<keyword evidence="6 12" id="KW-0698">rRNA processing</keyword>
<dbReference type="PANTHER" id="PTHR30027">
    <property type="entry name" value="RIBOSOMAL RNA SMALL SUBUNIT METHYLTRANSFERASE E"/>
    <property type="match status" value="1"/>
</dbReference>
<feature type="domain" description="Ribosomal RNA small subunit methyltransferase E PUA-like" evidence="14">
    <location>
        <begin position="23"/>
        <end position="58"/>
    </location>
</feature>
<keyword evidence="5 12" id="KW-0963">Cytoplasm</keyword>
<comment type="subcellular location">
    <subcellularLocation>
        <location evidence="1 12">Cytoplasm</location>
    </subcellularLocation>
</comment>
<evidence type="ECO:0000256" key="2">
    <source>
        <dbReference type="ARBA" id="ARBA00005528"/>
    </source>
</evidence>
<evidence type="ECO:0000256" key="3">
    <source>
        <dbReference type="ARBA" id="ARBA00012328"/>
    </source>
</evidence>
<dbReference type="PIRSF" id="PIRSF015601">
    <property type="entry name" value="MTase_slr0722"/>
    <property type="match status" value="1"/>
</dbReference>
<dbReference type="Pfam" id="PF20260">
    <property type="entry name" value="PUA_4"/>
    <property type="match status" value="1"/>
</dbReference>
<proteinExistence type="inferred from homology"/>
<dbReference type="KEGG" id="ddz:DSYM_24860"/>
<dbReference type="Gene3D" id="2.40.240.20">
    <property type="entry name" value="Hypothetical PUA domain-like, domain 1"/>
    <property type="match status" value="1"/>
</dbReference>
<dbReference type="InterPro" id="IPR029026">
    <property type="entry name" value="tRNA_m1G_MTases_N"/>
</dbReference>
<dbReference type="InterPro" id="IPR006700">
    <property type="entry name" value="RsmE"/>
</dbReference>
<evidence type="ECO:0000256" key="9">
    <source>
        <dbReference type="ARBA" id="ARBA00022691"/>
    </source>
</evidence>
<sequence length="241" mass="25750">MIPRFFCPQPLAPDSLAELPPGAAHHALRVLRLGPGDAVTLFNGEGGEYPGSLAEAGRAVRVRLGAWRDVERESPLELVLAQALPAGDKMDWVVQKAVELGVVRLQPLAAARCVVRLSGERAARRLAHWRQVAASACEQCGRNRVPEIAPILDLRQWLGQLGRDNEYARLLLSPQAGRRPRDLAGTRFLLLVGPEGGLDAEEVSAARLAGFADLSLGPRVLRTETAGPAALAALGALHGDL</sequence>
<evidence type="ECO:0000256" key="5">
    <source>
        <dbReference type="ARBA" id="ARBA00022490"/>
    </source>
</evidence>
<feature type="domain" description="Ribosomal RNA small subunit methyltransferase E methyltransferase" evidence="13">
    <location>
        <begin position="73"/>
        <end position="234"/>
    </location>
</feature>
<dbReference type="GO" id="GO:0070475">
    <property type="term" value="P:rRNA base methylation"/>
    <property type="evidence" value="ECO:0007669"/>
    <property type="project" value="TreeGrafter"/>
</dbReference>
<dbReference type="NCBIfam" id="TIGR00046">
    <property type="entry name" value="RsmE family RNA methyltransferase"/>
    <property type="match status" value="1"/>
</dbReference>
<dbReference type="GO" id="GO:0005737">
    <property type="term" value="C:cytoplasm"/>
    <property type="evidence" value="ECO:0007669"/>
    <property type="project" value="UniProtKB-SubCell"/>
</dbReference>